<feature type="compositionally biased region" description="Low complexity" evidence="6">
    <location>
        <begin position="133"/>
        <end position="158"/>
    </location>
</feature>
<dbReference type="EMBL" id="QLNQ01000022">
    <property type="protein sequence ID" value="RCK64491.1"/>
    <property type="molecule type" value="Genomic_DNA"/>
</dbReference>
<keyword evidence="4" id="KW-0804">Transcription</keyword>
<dbReference type="GO" id="GO:0006338">
    <property type="term" value="P:chromatin remodeling"/>
    <property type="evidence" value="ECO:0007669"/>
    <property type="project" value="InterPro"/>
</dbReference>
<keyword evidence="8" id="KW-1185">Reference proteome</keyword>
<comment type="caution">
    <text evidence="7">The sequence shown here is derived from an EMBL/GenBank/DDBJ whole genome shotgun (WGS) entry which is preliminary data.</text>
</comment>
<evidence type="ECO:0000256" key="3">
    <source>
        <dbReference type="ARBA" id="ARBA00023015"/>
    </source>
</evidence>
<dbReference type="OrthoDB" id="515064at2759"/>
<sequence>MNFNQQSPNMSSLSGMNANQLSQQRGGNLPALTPQMLQSLTPQQFELFKSNPHFQDMMKQYMLKQQLLQQQQRQQQQQQQQHPTGGIIGGMSLPPPPPQQQQQQPIPPQQQQQQQQQQQPQSMQMAREQFLKQQQMMLNQQRMAQQQQQHQQQQQGPQGPQGPLPMNNGMPGGASVPFRQPMPNQMSPDMINAQQQGQPPIPGGMNKVPPPPQGPPQGRVPSIPGNPTVGAPGAAPGAMGPPMTGVPGATPLIPGQGGPSPVVGGTIQPGVPNAVVGGPPMGPGMPPGPPGPLGGMPGAALPPGVTPEILSKLPMKPLLSFHEWSDKLKEEGKDVPLDLKVYEDMVRKDTDFMGKLSRQLLDNKSIMEHLARDMQSYNQIKQLRMNSITLSNKGQFNNSIWGEGYQGYGNGITNSSTKLIVPGRDITDRMINERVMKAHKTPKHYVPIRLEFDQERDQFKLRDTFLWDLNEEIIKIEDFTRQLIDDYKFILKDNYETILSSIKEQIADYLQKPNKTMGELRIPIKVDITINNTQLTDQFEWDILNSHEGDPEEFANTMCEELCLPGEFCTAIAHTIREQSQMYIKALNTVGYGYSGAPVNEDEIRNHLLPSLRLVSSDYEIVDDFFSILRNPTNVPDFSPALNKLSQLEVERLDKEMERESRRKRRHNYNEDAPQGGGRGFTSRRIAAHAARGNTIPDLSDIPKTFRTPAPSSILPGSADLGAADVYEYNEVLINRSQVRNPNYRPPTPVPVDNGLVEYDHNPLDGTFLVTIRLP</sequence>
<feature type="compositionally biased region" description="Polar residues" evidence="6">
    <location>
        <begin position="1"/>
        <end position="26"/>
    </location>
</feature>
<feature type="region of interest" description="Disordered" evidence="6">
    <location>
        <begin position="657"/>
        <end position="681"/>
    </location>
</feature>
<evidence type="ECO:0000256" key="4">
    <source>
        <dbReference type="ARBA" id="ARBA00023163"/>
    </source>
</evidence>
<feature type="compositionally biased region" description="Low complexity" evidence="6">
    <location>
        <begin position="216"/>
        <end position="251"/>
    </location>
</feature>
<reference evidence="7 8" key="1">
    <citation type="submission" date="2018-06" db="EMBL/GenBank/DDBJ databases">
        <title>Whole genome sequencing of Candida tropicalis (genome annotated by CSBL at Korea University).</title>
        <authorList>
            <person name="Ahn J."/>
        </authorList>
    </citation>
    <scope>NUCLEOTIDE SEQUENCE [LARGE SCALE GENOMIC DNA]</scope>
    <source>
        <strain evidence="7 8">ATCC 20962</strain>
    </source>
</reference>
<protein>
    <submittedName>
        <fullName evidence="7">SWI/SNF chromatin-remodeling complex subunit SNF5</fullName>
    </submittedName>
</protein>
<evidence type="ECO:0000256" key="1">
    <source>
        <dbReference type="ARBA" id="ARBA00004123"/>
    </source>
</evidence>
<organism evidence="7 8">
    <name type="scientific">Candida viswanathii</name>
    <dbReference type="NCBI Taxonomy" id="5486"/>
    <lineage>
        <taxon>Eukaryota</taxon>
        <taxon>Fungi</taxon>
        <taxon>Dikarya</taxon>
        <taxon>Ascomycota</taxon>
        <taxon>Saccharomycotina</taxon>
        <taxon>Pichiomycetes</taxon>
        <taxon>Debaryomycetaceae</taxon>
        <taxon>Candida/Lodderomyces clade</taxon>
        <taxon>Candida</taxon>
    </lineage>
</organism>
<dbReference type="GO" id="GO:0000228">
    <property type="term" value="C:nuclear chromosome"/>
    <property type="evidence" value="ECO:0007669"/>
    <property type="project" value="InterPro"/>
</dbReference>
<dbReference type="PANTHER" id="PTHR10019">
    <property type="entry name" value="SNF5"/>
    <property type="match status" value="1"/>
</dbReference>
<keyword evidence="5" id="KW-0539">Nucleus</keyword>
<dbReference type="Proteomes" id="UP000253472">
    <property type="component" value="Unassembled WGS sequence"/>
</dbReference>
<feature type="compositionally biased region" description="Low complexity" evidence="6">
    <location>
        <begin position="100"/>
        <end position="121"/>
    </location>
</feature>
<comment type="subcellular location">
    <subcellularLocation>
        <location evidence="1">Nucleus</location>
    </subcellularLocation>
</comment>
<feature type="compositionally biased region" description="Low complexity" evidence="6">
    <location>
        <begin position="66"/>
        <end position="81"/>
    </location>
</feature>
<comment type="similarity">
    <text evidence="2">Belongs to the SNF5 family.</text>
</comment>
<dbReference type="AlphaFoldDB" id="A0A367YHI9"/>
<feature type="region of interest" description="Disordered" evidence="6">
    <location>
        <begin position="66"/>
        <end position="271"/>
    </location>
</feature>
<proteinExistence type="inferred from homology"/>
<dbReference type="Pfam" id="PF04855">
    <property type="entry name" value="SNF5"/>
    <property type="match status" value="1"/>
</dbReference>
<feature type="region of interest" description="Disordered" evidence="6">
    <location>
        <begin position="1"/>
        <end position="31"/>
    </location>
</feature>
<evidence type="ECO:0000256" key="2">
    <source>
        <dbReference type="ARBA" id="ARBA00010239"/>
    </source>
</evidence>
<evidence type="ECO:0000256" key="5">
    <source>
        <dbReference type="ARBA" id="ARBA00023242"/>
    </source>
</evidence>
<keyword evidence="3" id="KW-0805">Transcription regulation</keyword>
<name>A0A367YHI9_9ASCO</name>
<evidence type="ECO:0000256" key="6">
    <source>
        <dbReference type="SAM" id="MobiDB-lite"/>
    </source>
</evidence>
<gene>
    <name evidence="7" type="primary">SNF5_0</name>
    <name evidence="7" type="ORF">Cantr_00128</name>
</gene>
<feature type="compositionally biased region" description="Low complexity" evidence="6">
    <location>
        <begin position="259"/>
        <end position="271"/>
    </location>
</feature>
<evidence type="ECO:0000313" key="7">
    <source>
        <dbReference type="EMBL" id="RCK64491.1"/>
    </source>
</evidence>
<accession>A0A367YHI9</accession>
<evidence type="ECO:0000313" key="8">
    <source>
        <dbReference type="Proteomes" id="UP000253472"/>
    </source>
</evidence>
<dbReference type="InterPro" id="IPR006939">
    <property type="entry name" value="SNF5"/>
</dbReference>
<dbReference type="STRING" id="5486.A0A367YHI9"/>